<dbReference type="GO" id="GO:0080120">
    <property type="term" value="P:CAAX-box protein maturation"/>
    <property type="evidence" value="ECO:0007669"/>
    <property type="project" value="UniProtKB-ARBA"/>
</dbReference>
<feature type="transmembrane region" description="Helical" evidence="1">
    <location>
        <begin position="221"/>
        <end position="240"/>
    </location>
</feature>
<dbReference type="EMBL" id="CADCTR010002205">
    <property type="protein sequence ID" value="CAA9338975.1"/>
    <property type="molecule type" value="Genomic_DNA"/>
</dbReference>
<evidence type="ECO:0000313" key="3">
    <source>
        <dbReference type="EMBL" id="CAA9338975.1"/>
    </source>
</evidence>
<accession>A0A6J4LQW5</accession>
<keyword evidence="1" id="KW-1133">Transmembrane helix</keyword>
<dbReference type="Pfam" id="PF02517">
    <property type="entry name" value="Rce1-like"/>
    <property type="match status" value="1"/>
</dbReference>
<evidence type="ECO:0000259" key="2">
    <source>
        <dbReference type="Pfam" id="PF02517"/>
    </source>
</evidence>
<feature type="transmembrane region" description="Helical" evidence="1">
    <location>
        <begin position="12"/>
        <end position="29"/>
    </location>
</feature>
<reference evidence="3" key="1">
    <citation type="submission" date="2020-02" db="EMBL/GenBank/DDBJ databases">
        <authorList>
            <person name="Meier V. D."/>
        </authorList>
    </citation>
    <scope>NUCLEOTIDE SEQUENCE</scope>
    <source>
        <strain evidence="3">AVDCRST_MAG93</strain>
    </source>
</reference>
<name>A0A6J4LQW5_9CHLR</name>
<feature type="transmembrane region" description="Helical" evidence="1">
    <location>
        <begin position="135"/>
        <end position="154"/>
    </location>
</feature>
<keyword evidence="1" id="KW-0472">Membrane</keyword>
<dbReference type="GO" id="GO:0004175">
    <property type="term" value="F:endopeptidase activity"/>
    <property type="evidence" value="ECO:0007669"/>
    <property type="project" value="UniProtKB-ARBA"/>
</dbReference>
<feature type="transmembrane region" description="Helical" evidence="1">
    <location>
        <begin position="174"/>
        <end position="192"/>
    </location>
</feature>
<gene>
    <name evidence="3" type="ORF">AVDCRST_MAG93-6538</name>
</gene>
<feature type="transmembrane region" description="Helical" evidence="1">
    <location>
        <begin position="41"/>
        <end position="62"/>
    </location>
</feature>
<keyword evidence="1" id="KW-0812">Transmembrane</keyword>
<dbReference type="AlphaFoldDB" id="A0A6J4LQW5"/>
<protein>
    <recommendedName>
        <fullName evidence="2">CAAX prenyl protease 2/Lysostaphin resistance protein A-like domain-containing protein</fullName>
    </recommendedName>
</protein>
<proteinExistence type="predicted"/>
<feature type="domain" description="CAAX prenyl protease 2/Lysostaphin resistance protein A-like" evidence="2">
    <location>
        <begin position="143"/>
        <end position="230"/>
    </location>
</feature>
<sequence>MAEEQHSAARSVTLHLLPGALITIFYALIVPVVRSLGFPSLMAIFLSILIVLVPFELGYLLYRSRQENGDFSLRNVVQYRERTLSIQLVALVIPLFVWSGIFAVLLYPPLDAFFIGNFFSWLPDWFFFAEDFSRYSSGALLVTWVLGLILNAFVGPVTEELYFRGYLLPRISRFGAFAPVVNVVLFSLYHFFTPWQNVGRILGLMPMVYAVWWKRDIRIGIAVHVLGNLFSMLALLPVLFG</sequence>
<feature type="transmembrane region" description="Helical" evidence="1">
    <location>
        <begin position="83"/>
        <end position="107"/>
    </location>
</feature>
<dbReference type="InterPro" id="IPR003675">
    <property type="entry name" value="Rce1/LyrA-like_dom"/>
</dbReference>
<evidence type="ECO:0000256" key="1">
    <source>
        <dbReference type="SAM" id="Phobius"/>
    </source>
</evidence>
<organism evidence="3">
    <name type="scientific">uncultured Chloroflexia bacterium</name>
    <dbReference type="NCBI Taxonomy" id="1672391"/>
    <lineage>
        <taxon>Bacteria</taxon>
        <taxon>Bacillati</taxon>
        <taxon>Chloroflexota</taxon>
        <taxon>Chloroflexia</taxon>
        <taxon>environmental samples</taxon>
    </lineage>
</organism>